<dbReference type="InterPro" id="IPR003697">
    <property type="entry name" value="Maf-like"/>
</dbReference>
<dbReference type="SUPFAM" id="SSF52972">
    <property type="entry name" value="ITPase-like"/>
    <property type="match status" value="1"/>
</dbReference>
<evidence type="ECO:0000256" key="3">
    <source>
        <dbReference type="ARBA" id="ARBA00023080"/>
    </source>
</evidence>
<comment type="subcellular location">
    <subcellularLocation>
        <location evidence="4">Cytoplasm</location>
    </subcellularLocation>
</comment>
<organism evidence="5 6">
    <name type="scientific">Fluctibacter corallii</name>
    <dbReference type="NCBI Taxonomy" id="2984329"/>
    <lineage>
        <taxon>Bacteria</taxon>
        <taxon>Pseudomonadati</taxon>
        <taxon>Pseudomonadota</taxon>
        <taxon>Gammaproteobacteria</taxon>
        <taxon>Alteromonadales</taxon>
        <taxon>Alteromonadaceae</taxon>
        <taxon>Fluctibacter</taxon>
    </lineage>
</organism>
<evidence type="ECO:0000313" key="5">
    <source>
        <dbReference type="EMBL" id="MCV2885772.1"/>
    </source>
</evidence>
<feature type="site" description="Important for substrate specificity" evidence="4">
    <location>
        <position position="14"/>
    </location>
</feature>
<keyword evidence="2 4" id="KW-0378">Hydrolase</keyword>
<name>A0ABT3ABX5_9ALTE</name>
<dbReference type="NCBIfam" id="TIGR00172">
    <property type="entry name" value="maf"/>
    <property type="match status" value="1"/>
</dbReference>
<dbReference type="HAMAP" id="MF_00528">
    <property type="entry name" value="Maf"/>
    <property type="match status" value="1"/>
</dbReference>
<accession>A0ABT3ABX5</accession>
<dbReference type="EMBL" id="JAOWKX010000007">
    <property type="protein sequence ID" value="MCV2885772.1"/>
    <property type="molecule type" value="Genomic_DNA"/>
</dbReference>
<feature type="site" description="Important for substrate specificity" evidence="4">
    <location>
        <position position="155"/>
    </location>
</feature>
<evidence type="ECO:0000256" key="4">
    <source>
        <dbReference type="HAMAP-Rule" id="MF_00528"/>
    </source>
</evidence>
<feature type="active site" description="Proton acceptor" evidence="4">
    <location>
        <position position="72"/>
    </location>
</feature>
<evidence type="ECO:0000313" key="6">
    <source>
        <dbReference type="Proteomes" id="UP001652504"/>
    </source>
</evidence>
<dbReference type="InterPro" id="IPR029001">
    <property type="entry name" value="ITPase-like_fam"/>
</dbReference>
<protein>
    <recommendedName>
        <fullName evidence="4">dTTP/UTP pyrophosphatase</fullName>
        <shortName evidence="4">dTTPase/UTPase</shortName>
        <ecNumber evidence="4">3.6.1.9</ecNumber>
    </recommendedName>
    <alternativeName>
        <fullName evidence="4">Nucleoside triphosphate pyrophosphatase</fullName>
    </alternativeName>
    <alternativeName>
        <fullName evidence="4">Nucleotide pyrophosphatase</fullName>
        <shortName evidence="4">Nucleotide PPase</shortName>
    </alternativeName>
</protein>
<dbReference type="PANTHER" id="PTHR43213">
    <property type="entry name" value="BIFUNCTIONAL DTTP/UTP PYROPHOSPHATASE/METHYLTRANSFERASE PROTEIN-RELATED"/>
    <property type="match status" value="1"/>
</dbReference>
<proteinExistence type="inferred from homology"/>
<comment type="catalytic activity">
    <reaction evidence="4">
        <text>dTTP + H2O = dTMP + diphosphate + H(+)</text>
        <dbReference type="Rhea" id="RHEA:28534"/>
        <dbReference type="ChEBI" id="CHEBI:15377"/>
        <dbReference type="ChEBI" id="CHEBI:15378"/>
        <dbReference type="ChEBI" id="CHEBI:33019"/>
        <dbReference type="ChEBI" id="CHEBI:37568"/>
        <dbReference type="ChEBI" id="CHEBI:63528"/>
        <dbReference type="EC" id="3.6.1.9"/>
    </reaction>
</comment>
<keyword evidence="4" id="KW-0963">Cytoplasm</keyword>
<dbReference type="Gene3D" id="3.90.950.10">
    <property type="match status" value="1"/>
</dbReference>
<keyword evidence="3 4" id="KW-0546">Nucleotide metabolism</keyword>
<sequence length="194" mass="21392">MDNYSLILASNSPRRAELLSQLQVRFTKHPVDIDETPFQNESAISLVKRLSLTKARVGFKQADVNLPTLGSDTVVVYAGHILGKPRDFDDSKRMLSLLSGNTHQVLTSVAVVTNDNAVEKTVITDVTFKSLSEKEIAWYWQTGEPQDKAGSYGIQGLAGQFVTEIRGSYSAVVGLPLYETRQLLNEVGVGFCER</sequence>
<comment type="similarity">
    <text evidence="4">Belongs to the Maf family. YhdE subfamily.</text>
</comment>
<evidence type="ECO:0000256" key="1">
    <source>
        <dbReference type="ARBA" id="ARBA00001968"/>
    </source>
</evidence>
<comment type="catalytic activity">
    <reaction evidence="4">
        <text>UTP + H2O = UMP + diphosphate + H(+)</text>
        <dbReference type="Rhea" id="RHEA:29395"/>
        <dbReference type="ChEBI" id="CHEBI:15377"/>
        <dbReference type="ChEBI" id="CHEBI:15378"/>
        <dbReference type="ChEBI" id="CHEBI:33019"/>
        <dbReference type="ChEBI" id="CHEBI:46398"/>
        <dbReference type="ChEBI" id="CHEBI:57865"/>
        <dbReference type="EC" id="3.6.1.9"/>
    </reaction>
</comment>
<dbReference type="RefSeq" id="WP_263713056.1">
    <property type="nucleotide sequence ID" value="NZ_JAOWKX010000007.1"/>
</dbReference>
<keyword evidence="6" id="KW-1185">Reference proteome</keyword>
<comment type="function">
    <text evidence="4">Nucleoside triphosphate pyrophosphatase that hydrolyzes dTTP and UTP. May have a dual role in cell division arrest and in preventing the incorporation of modified nucleotides into cellular nucleic acids.</text>
</comment>
<comment type="cofactor">
    <cofactor evidence="1 4">
        <name>a divalent metal cation</name>
        <dbReference type="ChEBI" id="CHEBI:60240"/>
    </cofactor>
</comment>
<comment type="caution">
    <text evidence="4">Lacks conserved residue(s) required for the propagation of feature annotation.</text>
</comment>
<dbReference type="Pfam" id="PF02545">
    <property type="entry name" value="Maf"/>
    <property type="match status" value="1"/>
</dbReference>
<reference evidence="5 6" key="1">
    <citation type="submission" date="2022-10" db="EMBL/GenBank/DDBJ databases">
        <title>Aestuariibacter sp. AA17 isolated from Montipora capitata coral fragment.</title>
        <authorList>
            <person name="Emsley S.A."/>
            <person name="Pfannmuller K.M."/>
            <person name="Loughran R.M."/>
            <person name="Shlafstein M."/>
            <person name="Papke E."/>
            <person name="Saw J.H."/>
            <person name="Ushijima B."/>
            <person name="Videau P."/>
        </authorList>
    </citation>
    <scope>NUCLEOTIDE SEQUENCE [LARGE SCALE GENOMIC DNA]</scope>
    <source>
        <strain evidence="5 6">AA17</strain>
    </source>
</reference>
<feature type="site" description="Important for substrate specificity" evidence="4">
    <location>
        <position position="73"/>
    </location>
</feature>
<dbReference type="PIRSF" id="PIRSF006305">
    <property type="entry name" value="Maf"/>
    <property type="match status" value="1"/>
</dbReference>
<dbReference type="CDD" id="cd00555">
    <property type="entry name" value="Maf"/>
    <property type="match status" value="1"/>
</dbReference>
<evidence type="ECO:0000256" key="2">
    <source>
        <dbReference type="ARBA" id="ARBA00022801"/>
    </source>
</evidence>
<comment type="caution">
    <text evidence="5">The sequence shown here is derived from an EMBL/GenBank/DDBJ whole genome shotgun (WGS) entry which is preliminary data.</text>
</comment>
<dbReference type="Proteomes" id="UP001652504">
    <property type="component" value="Unassembled WGS sequence"/>
</dbReference>
<dbReference type="PANTHER" id="PTHR43213:SF5">
    <property type="entry name" value="BIFUNCTIONAL DTTP_UTP PYROPHOSPHATASE_METHYLTRANSFERASE PROTEIN-RELATED"/>
    <property type="match status" value="1"/>
</dbReference>
<gene>
    <name evidence="5" type="ORF">OE749_13825</name>
</gene>
<dbReference type="EC" id="3.6.1.9" evidence="4"/>